<dbReference type="Proteomes" id="UP000192639">
    <property type="component" value="Unassembled WGS sequence"/>
</dbReference>
<comment type="caution">
    <text evidence="2">The sequence shown here is derived from an EMBL/GenBank/DDBJ whole genome shotgun (WGS) entry which is preliminary data.</text>
</comment>
<name>A0A1Y1S7G8_9MICR</name>
<keyword evidence="3" id="KW-1185">Reference proteome</keyword>
<evidence type="ECO:0000313" key="3">
    <source>
        <dbReference type="Proteomes" id="UP000192639"/>
    </source>
</evidence>
<reference evidence="2 3" key="1">
    <citation type="journal article" date="2017" name="Environ. Microbiol.">
        <title>Decay of the glycolytic pathway and adaptation to intranuclear parasitism within Enterocytozoonidae microsporidia.</title>
        <authorList>
            <person name="Wiredu Boakye D."/>
            <person name="Jaroenlak P."/>
            <person name="Prachumwat A."/>
            <person name="Williams T.A."/>
            <person name="Bateman K.S."/>
            <person name="Itsathitphaisarn O."/>
            <person name="Sritunyalucksana K."/>
            <person name="Paszkiewicz K.H."/>
            <person name="Moore K.A."/>
            <person name="Stentiford G.D."/>
            <person name="Williams B.A."/>
        </authorList>
    </citation>
    <scope>NUCLEOTIDE SEQUENCE [LARGE SCALE GENOMIC DNA]</scope>
    <source>
        <strain evidence="2 3">GB1</strain>
    </source>
</reference>
<gene>
    <name evidence="2" type="ORF">ECANGB1_786</name>
</gene>
<feature type="coiled-coil region" evidence="1">
    <location>
        <begin position="30"/>
        <end position="78"/>
    </location>
</feature>
<accession>A0A1Y1S7G8</accession>
<protein>
    <submittedName>
        <fullName evidence="2">Uncharacterized protein</fullName>
    </submittedName>
</protein>
<keyword evidence="1" id="KW-0175">Coiled coil</keyword>
<organism evidence="2 3">
    <name type="scientific">Enterospora canceri</name>
    <dbReference type="NCBI Taxonomy" id="1081671"/>
    <lineage>
        <taxon>Eukaryota</taxon>
        <taxon>Fungi</taxon>
        <taxon>Fungi incertae sedis</taxon>
        <taxon>Microsporidia</taxon>
        <taxon>Enterocytozoonidae</taxon>
        <taxon>Enterospora</taxon>
    </lineage>
</organism>
<proteinExistence type="predicted"/>
<sequence length="201" mass="23478">MISCIVMMLNKIAGSDFTQVKGVSDAGSSVNEMNDLLEDFKKMKKSITQKIRRNNEIIKNTRAEIRGLESKKDNFNSLVFVIDAFGRVLSDVIEMQNNGENNIGLLNDYDITTFVLTLLPEYRFIKDEMDLTVILNRYNQTKNETLNEIREMLREIQQKKHDNKLKIQQKESKVRVLMKARRKIVSDIDKFKIEIIKMKNK</sequence>
<dbReference type="EMBL" id="LWDP01000022">
    <property type="protein sequence ID" value="ORD94378.1"/>
    <property type="molecule type" value="Genomic_DNA"/>
</dbReference>
<evidence type="ECO:0000313" key="2">
    <source>
        <dbReference type="EMBL" id="ORD94378.1"/>
    </source>
</evidence>
<evidence type="ECO:0000256" key="1">
    <source>
        <dbReference type="SAM" id="Coils"/>
    </source>
</evidence>
<feature type="coiled-coil region" evidence="1">
    <location>
        <begin position="135"/>
        <end position="173"/>
    </location>
</feature>
<dbReference type="AlphaFoldDB" id="A0A1Y1S7G8"/>
<dbReference type="VEuPathDB" id="MicrosporidiaDB:ECANGB1_786"/>